<sequence>MRQPVLVLLVVGAFLHPAPSDSVDSHGEPALEDAMDALGRVLDYCERNYRVLNLDAVIGIRMVDGQLTVLLRRLRTGRVQAEPEQLQQIASLQERAAHLADRTLPELERQDKDYYTSK</sequence>
<proteinExistence type="predicted"/>
<dbReference type="EMBL" id="GG666561">
    <property type="protein sequence ID" value="EEN55370.1"/>
    <property type="molecule type" value="Genomic_DNA"/>
</dbReference>
<dbReference type="PANTHER" id="PTHR33539:SF1">
    <property type="entry name" value="UPF0764 PROTEIN C16ORF89"/>
    <property type="match status" value="1"/>
</dbReference>
<gene>
    <name evidence="2" type="ORF">BRAFLDRAFT_64285</name>
</gene>
<reference evidence="2" key="1">
    <citation type="journal article" date="2008" name="Nature">
        <title>The amphioxus genome and the evolution of the chordate karyotype.</title>
        <authorList>
            <consortium name="US DOE Joint Genome Institute (JGI-PGF)"/>
            <person name="Putnam N.H."/>
            <person name="Butts T."/>
            <person name="Ferrier D.E.K."/>
            <person name="Furlong R.F."/>
            <person name="Hellsten U."/>
            <person name="Kawashima T."/>
            <person name="Robinson-Rechavi M."/>
            <person name="Shoguchi E."/>
            <person name="Terry A."/>
            <person name="Yu J.-K."/>
            <person name="Benito-Gutierrez E.L."/>
            <person name="Dubchak I."/>
            <person name="Garcia-Fernandez J."/>
            <person name="Gibson-Brown J.J."/>
            <person name="Grigoriev I.V."/>
            <person name="Horton A.C."/>
            <person name="de Jong P.J."/>
            <person name="Jurka J."/>
            <person name="Kapitonov V.V."/>
            <person name="Kohara Y."/>
            <person name="Kuroki Y."/>
            <person name="Lindquist E."/>
            <person name="Lucas S."/>
            <person name="Osoegawa K."/>
            <person name="Pennacchio L.A."/>
            <person name="Salamov A.A."/>
            <person name="Satou Y."/>
            <person name="Sauka-Spengler T."/>
            <person name="Schmutz J."/>
            <person name="Shin-I T."/>
            <person name="Toyoda A."/>
            <person name="Bronner-Fraser M."/>
            <person name="Fujiyama A."/>
            <person name="Holland L.Z."/>
            <person name="Holland P.W.H."/>
            <person name="Satoh N."/>
            <person name="Rokhsar D.S."/>
        </authorList>
    </citation>
    <scope>NUCLEOTIDE SEQUENCE [LARGE SCALE GENOMIC DNA]</scope>
    <source>
        <strain evidence="2">S238N-H82</strain>
        <tissue evidence="2">Testes</tissue>
    </source>
</reference>
<protein>
    <submittedName>
        <fullName evidence="2">Uncharacterized protein</fullName>
    </submittedName>
</protein>
<dbReference type="AlphaFoldDB" id="C3YWX6"/>
<dbReference type="PANTHER" id="PTHR33539">
    <property type="entry name" value="UPF0764 PROTEIN C16ORF89"/>
    <property type="match status" value="1"/>
</dbReference>
<accession>C3YWX6</accession>
<dbReference type="InParanoid" id="C3YWX6"/>
<feature type="signal peptide" evidence="1">
    <location>
        <begin position="1"/>
        <end position="20"/>
    </location>
</feature>
<evidence type="ECO:0000256" key="1">
    <source>
        <dbReference type="SAM" id="SignalP"/>
    </source>
</evidence>
<organism>
    <name type="scientific">Branchiostoma floridae</name>
    <name type="common">Florida lancelet</name>
    <name type="synonym">Amphioxus</name>
    <dbReference type="NCBI Taxonomy" id="7739"/>
    <lineage>
        <taxon>Eukaryota</taxon>
        <taxon>Metazoa</taxon>
        <taxon>Chordata</taxon>
        <taxon>Cephalochordata</taxon>
        <taxon>Leptocardii</taxon>
        <taxon>Amphioxiformes</taxon>
        <taxon>Branchiostomatidae</taxon>
        <taxon>Branchiostoma</taxon>
    </lineage>
</organism>
<dbReference type="InterPro" id="IPR031751">
    <property type="entry name" value="DUF4735"/>
</dbReference>
<feature type="chain" id="PRO_5002934107" evidence="1">
    <location>
        <begin position="21"/>
        <end position="118"/>
    </location>
</feature>
<name>C3YWX6_BRAFL</name>
<evidence type="ECO:0000313" key="2">
    <source>
        <dbReference type="EMBL" id="EEN55370.1"/>
    </source>
</evidence>
<keyword evidence="1" id="KW-0732">Signal</keyword>